<evidence type="ECO:0000256" key="13">
    <source>
        <dbReference type="ARBA" id="ARBA00023180"/>
    </source>
</evidence>
<comment type="caution">
    <text evidence="19">The sequence shown here is derived from an EMBL/GenBank/DDBJ whole genome shotgun (WGS) entry which is preliminary data.</text>
</comment>
<evidence type="ECO:0000256" key="3">
    <source>
        <dbReference type="ARBA" id="ARBA00010918"/>
    </source>
</evidence>
<evidence type="ECO:0000256" key="11">
    <source>
        <dbReference type="ARBA" id="ARBA00023049"/>
    </source>
</evidence>
<feature type="transmembrane region" description="Helical" evidence="15">
    <location>
        <begin position="549"/>
        <end position="571"/>
    </location>
</feature>
<keyword evidence="12 15" id="KW-0472">Membrane</keyword>
<dbReference type="InterPro" id="IPR048024">
    <property type="entry name" value="Fxna-like_M28_dom"/>
</dbReference>
<evidence type="ECO:0000313" key="20">
    <source>
        <dbReference type="Proteomes" id="UP001497472"/>
    </source>
</evidence>
<protein>
    <recommendedName>
        <fullName evidence="14">FXNA-like protease</fullName>
    </recommendedName>
</protein>
<feature type="domain" description="Endoplasmic reticulum metallopeptidase 1/1-A TM" evidence="18">
    <location>
        <begin position="420"/>
        <end position="616"/>
    </location>
</feature>
<keyword evidence="5 15" id="KW-0812">Transmembrane</keyword>
<dbReference type="AlphaFoldDB" id="A0AAV1JNU8"/>
<dbReference type="InterPro" id="IPR053973">
    <property type="entry name" value="ERMP1-like_C"/>
</dbReference>
<organism evidence="19 20">
    <name type="scientific">Leptosia nina</name>
    <dbReference type="NCBI Taxonomy" id="320188"/>
    <lineage>
        <taxon>Eukaryota</taxon>
        <taxon>Metazoa</taxon>
        <taxon>Ecdysozoa</taxon>
        <taxon>Arthropoda</taxon>
        <taxon>Hexapoda</taxon>
        <taxon>Insecta</taxon>
        <taxon>Pterygota</taxon>
        <taxon>Neoptera</taxon>
        <taxon>Endopterygota</taxon>
        <taxon>Lepidoptera</taxon>
        <taxon>Glossata</taxon>
        <taxon>Ditrysia</taxon>
        <taxon>Papilionoidea</taxon>
        <taxon>Pieridae</taxon>
        <taxon>Pierinae</taxon>
        <taxon>Leptosia</taxon>
    </lineage>
</organism>
<keyword evidence="4" id="KW-0645">Protease</keyword>
<dbReference type="FunFam" id="3.40.630.10:FF:000008">
    <property type="entry name" value="Endoplasmic reticulum metallopeptidase 1"/>
    <property type="match status" value="1"/>
</dbReference>
<evidence type="ECO:0000256" key="8">
    <source>
        <dbReference type="ARBA" id="ARBA00022824"/>
    </source>
</evidence>
<dbReference type="Pfam" id="PF04389">
    <property type="entry name" value="Peptidase_M28"/>
    <property type="match status" value="1"/>
</dbReference>
<evidence type="ECO:0000259" key="16">
    <source>
        <dbReference type="Pfam" id="PF04389"/>
    </source>
</evidence>
<evidence type="ECO:0000259" key="17">
    <source>
        <dbReference type="Pfam" id="PF22248"/>
    </source>
</evidence>
<feature type="transmembrane region" description="Helical" evidence="15">
    <location>
        <begin position="623"/>
        <end position="642"/>
    </location>
</feature>
<evidence type="ECO:0000313" key="19">
    <source>
        <dbReference type="EMBL" id="CAK1550290.1"/>
    </source>
</evidence>
<feature type="transmembrane region" description="Helical" evidence="15">
    <location>
        <begin position="491"/>
        <end position="513"/>
    </location>
</feature>
<comment type="cofactor">
    <cofactor evidence="1">
        <name>Zn(2+)</name>
        <dbReference type="ChEBI" id="CHEBI:29105"/>
    </cofactor>
</comment>
<keyword evidence="7" id="KW-0378">Hydrolase</keyword>
<comment type="subcellular location">
    <subcellularLocation>
        <location evidence="2">Endoplasmic reticulum membrane</location>
        <topology evidence="2">Multi-pass membrane protein</topology>
    </subcellularLocation>
</comment>
<dbReference type="CDD" id="cd03875">
    <property type="entry name" value="M28_Fxna_like"/>
    <property type="match status" value="1"/>
</dbReference>
<dbReference type="Gene3D" id="3.40.630.10">
    <property type="entry name" value="Zn peptidases"/>
    <property type="match status" value="1"/>
</dbReference>
<evidence type="ECO:0000256" key="4">
    <source>
        <dbReference type="ARBA" id="ARBA00022670"/>
    </source>
</evidence>
<dbReference type="SUPFAM" id="SSF53187">
    <property type="entry name" value="Zn-dependent exopeptidases"/>
    <property type="match status" value="1"/>
</dbReference>
<keyword evidence="13" id="KW-0325">Glycoprotein</keyword>
<dbReference type="GO" id="GO:0008235">
    <property type="term" value="F:metalloexopeptidase activity"/>
    <property type="evidence" value="ECO:0007669"/>
    <property type="project" value="InterPro"/>
</dbReference>
<dbReference type="InterPro" id="IPR053974">
    <property type="entry name" value="ERMP1_1-A_TM"/>
</dbReference>
<evidence type="ECO:0000256" key="6">
    <source>
        <dbReference type="ARBA" id="ARBA00022723"/>
    </source>
</evidence>
<dbReference type="Proteomes" id="UP001497472">
    <property type="component" value="Unassembled WGS sequence"/>
</dbReference>
<dbReference type="EMBL" id="CAVLEF010000081">
    <property type="protein sequence ID" value="CAK1550290.1"/>
    <property type="molecule type" value="Genomic_DNA"/>
</dbReference>
<evidence type="ECO:0000256" key="14">
    <source>
        <dbReference type="ARBA" id="ARBA00078796"/>
    </source>
</evidence>
<dbReference type="Pfam" id="PF22249">
    <property type="entry name" value="ERMP1-TM"/>
    <property type="match status" value="1"/>
</dbReference>
<keyword evidence="20" id="KW-1185">Reference proteome</keyword>
<reference evidence="19 20" key="1">
    <citation type="submission" date="2023-11" db="EMBL/GenBank/DDBJ databases">
        <authorList>
            <person name="Okamura Y."/>
        </authorList>
    </citation>
    <scope>NUCLEOTIDE SEQUENCE [LARGE SCALE GENOMIC DNA]</scope>
</reference>
<evidence type="ECO:0000256" key="15">
    <source>
        <dbReference type="SAM" id="Phobius"/>
    </source>
</evidence>
<accession>A0AAV1JNU8</accession>
<feature type="transmembrane region" description="Helical" evidence="15">
    <location>
        <begin position="417"/>
        <end position="441"/>
    </location>
</feature>
<keyword evidence="10 15" id="KW-1133">Transmembrane helix</keyword>
<feature type="transmembrane region" description="Helical" evidence="15">
    <location>
        <begin position="21"/>
        <end position="41"/>
    </location>
</feature>
<keyword evidence="11" id="KW-0482">Metalloprotease</keyword>
<evidence type="ECO:0000256" key="12">
    <source>
        <dbReference type="ARBA" id="ARBA00023136"/>
    </source>
</evidence>
<dbReference type="InterPro" id="IPR007484">
    <property type="entry name" value="Peptidase_M28"/>
</dbReference>
<evidence type="ECO:0000256" key="10">
    <source>
        <dbReference type="ARBA" id="ARBA00022989"/>
    </source>
</evidence>
<dbReference type="GO" id="GO:0005789">
    <property type="term" value="C:endoplasmic reticulum membrane"/>
    <property type="evidence" value="ECO:0007669"/>
    <property type="project" value="UniProtKB-SubCell"/>
</dbReference>
<keyword evidence="6" id="KW-0479">Metal-binding</keyword>
<feature type="domain" description="Endoplasmic reticulum metallopeptidase 1-like C-terminal" evidence="17">
    <location>
        <begin position="648"/>
        <end position="883"/>
    </location>
</feature>
<evidence type="ECO:0000256" key="7">
    <source>
        <dbReference type="ARBA" id="ARBA00022801"/>
    </source>
</evidence>
<evidence type="ECO:0000256" key="2">
    <source>
        <dbReference type="ARBA" id="ARBA00004477"/>
    </source>
</evidence>
<keyword evidence="8" id="KW-0256">Endoplasmic reticulum</keyword>
<dbReference type="GO" id="GO:0046872">
    <property type="term" value="F:metal ion binding"/>
    <property type="evidence" value="ECO:0007669"/>
    <property type="project" value="UniProtKB-KW"/>
</dbReference>
<feature type="transmembrane region" description="Helical" evidence="15">
    <location>
        <begin position="591"/>
        <end position="611"/>
    </location>
</feature>
<dbReference type="PANTHER" id="PTHR12147:SF22">
    <property type="entry name" value="ENDOPLASMIC RETICULUM METALLOPEPTIDASE 1"/>
    <property type="match status" value="1"/>
</dbReference>
<dbReference type="InterPro" id="IPR045175">
    <property type="entry name" value="M28_fam"/>
</dbReference>
<feature type="transmembrane region" description="Helical" evidence="15">
    <location>
        <begin position="377"/>
        <end position="396"/>
    </location>
</feature>
<keyword evidence="9" id="KW-0862">Zinc</keyword>
<gene>
    <name evidence="19" type="ORF">LNINA_LOCUS9525</name>
</gene>
<feature type="domain" description="Peptidase M28" evidence="16">
    <location>
        <begin position="153"/>
        <end position="339"/>
    </location>
</feature>
<evidence type="ECO:0000259" key="18">
    <source>
        <dbReference type="Pfam" id="PF22249"/>
    </source>
</evidence>
<comment type="similarity">
    <text evidence="3">Belongs to the peptidase M28 family.</text>
</comment>
<dbReference type="Pfam" id="PF22248">
    <property type="entry name" value="ERMP1_C"/>
    <property type="match status" value="1"/>
</dbReference>
<evidence type="ECO:0000256" key="1">
    <source>
        <dbReference type="ARBA" id="ARBA00001947"/>
    </source>
</evidence>
<dbReference type="GO" id="GO:0006508">
    <property type="term" value="P:proteolysis"/>
    <property type="evidence" value="ECO:0007669"/>
    <property type="project" value="UniProtKB-KW"/>
</dbReference>
<proteinExistence type="inferred from homology"/>
<evidence type="ECO:0000256" key="5">
    <source>
        <dbReference type="ARBA" id="ARBA00022692"/>
    </source>
</evidence>
<dbReference type="PANTHER" id="PTHR12147">
    <property type="entry name" value="METALLOPEPTIDASE M28 FAMILY MEMBER"/>
    <property type="match status" value="1"/>
</dbReference>
<name>A0AAV1JNU8_9NEOP</name>
<feature type="transmembrane region" description="Helical" evidence="15">
    <location>
        <begin position="453"/>
        <end position="471"/>
    </location>
</feature>
<sequence length="885" mass="95868">MNKKAIDGEELKENVFRIGVVDTRWVIVAVLYTCCALLIAFTCDHALPKPLDKNAPPTRFIAENAFDHLVNLTSIGPRVAGSYENEVAAVKVLVQAVRRIQESASPHNRVEFDVFRASGAFSLTFIDGMSNIYRDVQSVVVRVRGAGSEGAPGRTRKRAALLLNCHYDTVPDSPGASDDGAGCAVVLETIRALSASPQPLRHDVVALLNGAEENILQASHAFVTTHRWAKSLRAFINIEACGAGGREVLFQAGPNDPWILEVYAGQVPHPFASSLAQELFQSGLIPADTDFRIFRDYANISGVDLAWNSNGYVYHTLLDTAERVPLGALQRTGDNVLALAHGMLSSEELETAAEQSRQPVFFDIVGRVVVLARAPTAVVAALVSLATVVLKIYISAHDASKELYISKAVWLRIVRRTLLSVVLAQCCGMAASVATALLLHFTGARLSFYSRSWLLIPLYAVPALCASWWDARLTWGKATRSGAVSLARGSWLLRAWYDALSLSAAVLLALGTACGLRSAFLPFLWTLPAGADVLFSACAGVNGRWGPRAIAWAIGALIPALQSGYLALGSINTFVPVMGRAGTSPIPPDVIMAVLVSALTLILFSWMLPLVVAAKRPQPLQQLGWAVTFATVALVLFSPLGFPYTADRPQRFMVFHTTRTLHEVSDSGADTATDTHLYWLPELDANTPHSVDEYVPEMAATVATRPDDCAKWLYCGAPYYLPVITLVARGHSVTVSDPPLTRLNASATLDSVVGEPNVKELRLKLQGPNHIVVILSPAVGAIITRCNAGDDLNVQSLPGPIWQQRNTYFISLHDALAPAQWDLVCHIKRVGASHNASSDWVQVSTAGHSMFGEMRRSTSHEELLTRFPPWTAVTGWGAHLHIFNL</sequence>
<evidence type="ECO:0000256" key="9">
    <source>
        <dbReference type="ARBA" id="ARBA00022833"/>
    </source>
</evidence>
<feature type="transmembrane region" description="Helical" evidence="15">
    <location>
        <begin position="519"/>
        <end position="542"/>
    </location>
</feature>